<dbReference type="EMBL" id="JACHFY010000016">
    <property type="protein sequence ID" value="MBB5254478.1"/>
    <property type="molecule type" value="Genomic_DNA"/>
</dbReference>
<dbReference type="GeneID" id="42800699"/>
<dbReference type="AlphaFoldDB" id="A0A650CG41"/>
<dbReference type="KEGG" id="soh:D1869_05595"/>
<protein>
    <submittedName>
        <fullName evidence="3">Uncharacterized protein</fullName>
    </submittedName>
</protein>
<reference evidence="3 4" key="1">
    <citation type="submission" date="2019-10" db="EMBL/GenBank/DDBJ databases">
        <title>Genome Sequences from Six Type Strain Members of the Archaeal Family Sulfolobaceae: Acidianus ambivalens, Acidianus infernus, Metallosphaera prunae, Stygiolobus azoricus, Sulfolobus metallicus, and Sulfurisphaera ohwakuensis.</title>
        <authorList>
            <person name="Counts J.A."/>
            <person name="Kelly R.M."/>
        </authorList>
    </citation>
    <scope>NUCLEOTIDE SEQUENCE [LARGE SCALE GENOMIC DNA]</scope>
    <source>
        <strain evidence="3 4">TA-1</strain>
    </source>
</reference>
<keyword evidence="1" id="KW-0472">Membrane</keyword>
<dbReference type="Proteomes" id="UP000582213">
    <property type="component" value="Unassembled WGS sequence"/>
</dbReference>
<keyword evidence="4" id="KW-1185">Reference proteome</keyword>
<feature type="transmembrane region" description="Helical" evidence="1">
    <location>
        <begin position="125"/>
        <end position="149"/>
    </location>
</feature>
<proteinExistence type="predicted"/>
<feature type="transmembrane region" description="Helical" evidence="1">
    <location>
        <begin position="65"/>
        <end position="85"/>
    </location>
</feature>
<accession>A0A650CG41</accession>
<feature type="transmembrane region" description="Helical" evidence="1">
    <location>
        <begin position="6"/>
        <end position="26"/>
    </location>
</feature>
<feature type="transmembrane region" description="Helical" evidence="1">
    <location>
        <begin position="38"/>
        <end position="59"/>
    </location>
</feature>
<evidence type="ECO:0000313" key="3">
    <source>
        <dbReference type="EMBL" id="QGR16718.1"/>
    </source>
</evidence>
<evidence type="ECO:0000313" key="2">
    <source>
        <dbReference type="EMBL" id="MBB5254478.1"/>
    </source>
</evidence>
<feature type="transmembrane region" description="Helical" evidence="1">
    <location>
        <begin position="92"/>
        <end position="113"/>
    </location>
</feature>
<dbReference type="Proteomes" id="UP000427373">
    <property type="component" value="Chromosome"/>
</dbReference>
<gene>
    <name evidence="3" type="ORF">D1869_05595</name>
    <name evidence="2" type="ORF">HNQ62_002252</name>
</gene>
<evidence type="ECO:0000313" key="4">
    <source>
        <dbReference type="Proteomes" id="UP000427373"/>
    </source>
</evidence>
<evidence type="ECO:0000313" key="5">
    <source>
        <dbReference type="Proteomes" id="UP000582213"/>
    </source>
</evidence>
<name>A0A650CG41_SULOH</name>
<dbReference type="OrthoDB" id="43522at2157"/>
<dbReference type="EMBL" id="CP045484">
    <property type="protein sequence ID" value="QGR16718.1"/>
    <property type="molecule type" value="Genomic_DNA"/>
</dbReference>
<reference evidence="2 5" key="2">
    <citation type="submission" date="2020-08" db="EMBL/GenBank/DDBJ databases">
        <title>Genomic Encyclopedia of Type Strains, Phase IV (KMG-IV): sequencing the most valuable type-strain genomes for metagenomic binning, comparative biology and taxonomic classification.</title>
        <authorList>
            <person name="Goeker M."/>
        </authorList>
    </citation>
    <scope>NUCLEOTIDE SEQUENCE [LARGE SCALE GENOMIC DNA]</scope>
    <source>
        <strain evidence="2 5">DSM 12421</strain>
    </source>
</reference>
<organism evidence="3 4">
    <name type="scientific">Sulfurisphaera ohwakuensis</name>
    <dbReference type="NCBI Taxonomy" id="69656"/>
    <lineage>
        <taxon>Archaea</taxon>
        <taxon>Thermoproteota</taxon>
        <taxon>Thermoprotei</taxon>
        <taxon>Sulfolobales</taxon>
        <taxon>Sulfolobaceae</taxon>
        <taxon>Sulfurisphaera</taxon>
    </lineage>
</organism>
<keyword evidence="1" id="KW-0812">Transmembrane</keyword>
<keyword evidence="1" id="KW-1133">Transmembrane helix</keyword>
<evidence type="ECO:0000256" key="1">
    <source>
        <dbReference type="SAM" id="Phobius"/>
    </source>
</evidence>
<sequence length="155" mass="17722">MVYSLTKVLFGLIALDQILFIYQLWGILSNTLLSPLTVVNYAFGLITIGILIFRIYSIVDGYSRYLSFLLILPVVNVFVVPFLSYKLTSSKILASITFAIWFANLFFTLLSNIPPIIYFDEGSYFLSQFIILDLLSLASLLSITFCIVYKEKRRN</sequence>
<dbReference type="RefSeq" id="WP_156014273.1">
    <property type="nucleotide sequence ID" value="NZ_CP045484.1"/>
</dbReference>